<evidence type="ECO:0000313" key="2">
    <source>
        <dbReference type="EMBL" id="NPE13519.1"/>
    </source>
</evidence>
<dbReference type="InterPro" id="IPR043129">
    <property type="entry name" value="ATPase_NBD"/>
</dbReference>
<organism evidence="2 3">
    <name type="scientific">Xylanibacter rodentium</name>
    <dbReference type="NCBI Taxonomy" id="2736289"/>
    <lineage>
        <taxon>Bacteria</taxon>
        <taxon>Pseudomonadati</taxon>
        <taxon>Bacteroidota</taxon>
        <taxon>Bacteroidia</taxon>
        <taxon>Bacteroidales</taxon>
        <taxon>Prevotellaceae</taxon>
        <taxon>Xylanibacter</taxon>
    </lineage>
</organism>
<accession>A0ABX2ASQ9</accession>
<protein>
    <submittedName>
        <fullName evidence="2">ROK family protein</fullName>
    </submittedName>
</protein>
<dbReference type="RefSeq" id="WP_172176048.1">
    <property type="nucleotide sequence ID" value="NZ_CASGIA010000004.1"/>
</dbReference>
<dbReference type="PANTHER" id="PTHR18964:SF149">
    <property type="entry name" value="BIFUNCTIONAL UDP-N-ACETYLGLUCOSAMINE 2-EPIMERASE_N-ACETYLMANNOSAMINE KINASE"/>
    <property type="match status" value="1"/>
</dbReference>
<dbReference type="PANTHER" id="PTHR18964">
    <property type="entry name" value="ROK (REPRESSOR, ORF, KINASE) FAMILY"/>
    <property type="match status" value="1"/>
</dbReference>
<dbReference type="Pfam" id="PF00480">
    <property type="entry name" value="ROK"/>
    <property type="match status" value="1"/>
</dbReference>
<dbReference type="EMBL" id="JABKKE010000005">
    <property type="protein sequence ID" value="NPE13519.1"/>
    <property type="molecule type" value="Genomic_DNA"/>
</dbReference>
<dbReference type="InterPro" id="IPR049874">
    <property type="entry name" value="ROK_cs"/>
</dbReference>
<dbReference type="Proteomes" id="UP001193734">
    <property type="component" value="Unassembled WGS sequence"/>
</dbReference>
<gene>
    <name evidence="2" type="ORF">HPS55_04110</name>
</gene>
<dbReference type="PROSITE" id="PS01125">
    <property type="entry name" value="ROK"/>
    <property type="match status" value="1"/>
</dbReference>
<dbReference type="SUPFAM" id="SSF53067">
    <property type="entry name" value="Actin-like ATPase domain"/>
    <property type="match status" value="1"/>
</dbReference>
<reference evidence="2 3" key="1">
    <citation type="submission" date="2020-05" db="EMBL/GenBank/DDBJ databases">
        <title>Distinct polysaccharide utilization as determinants for interspecies competition between intestinal Prevotella spp.</title>
        <authorList>
            <person name="Galvez E.J.C."/>
            <person name="Iljazovic A."/>
            <person name="Strowig T."/>
        </authorList>
    </citation>
    <scope>NUCLEOTIDE SEQUENCE [LARGE SCALE GENOMIC DNA]</scope>
    <source>
        <strain evidence="2 3">PROD</strain>
    </source>
</reference>
<evidence type="ECO:0000313" key="3">
    <source>
        <dbReference type="Proteomes" id="UP001193734"/>
    </source>
</evidence>
<dbReference type="InterPro" id="IPR000600">
    <property type="entry name" value="ROK"/>
</dbReference>
<dbReference type="GeneID" id="82156944"/>
<sequence>MLYGAKKNKVIGIDISIETTTYAIIDVRGNIIAKDVFSTIDYPDVNSYVVALCDRIVNLIQDNCSMDEVRSIGISAPSGNFKTGCIENSPNMPWHGVIPLAAMLRDRLGLAVALGNDSHAVALGEQAFGSGHGLSDFGVVTIGSGLGSAFLSHGKIHLGYSGFAGELGHVCVEDGGRPCNCGLRGCLERYVAASGVVETARELMAGSDKPSMMRSVGQLTPKIITQCCDEGDEMAIEVYRRTGYYLGIGLANFATLVNPQAIIITGGVSRAGKWLMGPAKESFDSHVFHNIRGKVSLIISTLDNRERDILGASVMAWEVEEYSLFK</sequence>
<keyword evidence="3" id="KW-1185">Reference proteome</keyword>
<proteinExistence type="inferred from homology"/>
<name>A0ABX2ASQ9_9BACT</name>
<evidence type="ECO:0000256" key="1">
    <source>
        <dbReference type="ARBA" id="ARBA00006479"/>
    </source>
</evidence>
<comment type="similarity">
    <text evidence="1">Belongs to the ROK (NagC/XylR) family.</text>
</comment>
<dbReference type="Gene3D" id="3.30.420.40">
    <property type="match status" value="2"/>
</dbReference>
<comment type="caution">
    <text evidence="2">The sequence shown here is derived from an EMBL/GenBank/DDBJ whole genome shotgun (WGS) entry which is preliminary data.</text>
</comment>